<keyword evidence="9" id="KW-1185">Reference proteome</keyword>
<protein>
    <recommendedName>
        <fullName evidence="10">Glycoprotein-N-acetylgalactosamine 3-beta-galactosyltransferase 1</fullName>
    </recommendedName>
</protein>
<keyword evidence="4" id="KW-0735">Signal-anchor</keyword>
<dbReference type="InterPro" id="IPR026050">
    <property type="entry name" value="C1GALT1/C1GALT1_chp1"/>
</dbReference>
<organism evidence="8 9">
    <name type="scientific">Drosophila navojoa</name>
    <name type="common">Fruit fly</name>
    <dbReference type="NCBI Taxonomy" id="7232"/>
    <lineage>
        <taxon>Eukaryota</taxon>
        <taxon>Metazoa</taxon>
        <taxon>Ecdysozoa</taxon>
        <taxon>Arthropoda</taxon>
        <taxon>Hexapoda</taxon>
        <taxon>Insecta</taxon>
        <taxon>Pterygota</taxon>
        <taxon>Neoptera</taxon>
        <taxon>Endopterygota</taxon>
        <taxon>Diptera</taxon>
        <taxon>Brachycera</taxon>
        <taxon>Muscomorpha</taxon>
        <taxon>Ephydroidea</taxon>
        <taxon>Drosophilidae</taxon>
        <taxon>Drosophila</taxon>
    </lineage>
</organism>
<dbReference type="GO" id="GO:0016020">
    <property type="term" value="C:membrane"/>
    <property type="evidence" value="ECO:0007669"/>
    <property type="project" value="UniProtKB-SubCell"/>
</dbReference>
<evidence type="ECO:0000256" key="5">
    <source>
        <dbReference type="ARBA" id="ARBA00022989"/>
    </source>
</evidence>
<reference evidence="8 9" key="1">
    <citation type="journal article" date="2019" name="J. Hered.">
        <title>An Improved Genome Assembly for Drosophila navojoa, the Basal Species in the mojavensis Cluster.</title>
        <authorList>
            <person name="Vanderlinde T."/>
            <person name="Dupim E.G."/>
            <person name="Nazario-Yepiz N.O."/>
            <person name="Carvalho A.B."/>
        </authorList>
    </citation>
    <scope>NUCLEOTIDE SEQUENCE [LARGE SCALE GENOMIC DNA]</scope>
    <source>
        <strain evidence="8">Navoj_Jal97</strain>
        <tissue evidence="8">Whole organism</tissue>
    </source>
</reference>
<feature type="compositionally biased region" description="Acidic residues" evidence="7">
    <location>
        <begin position="249"/>
        <end position="259"/>
    </location>
</feature>
<dbReference type="OMA" id="FTHAVYP"/>
<gene>
    <name evidence="8" type="ORF">AWZ03_012789</name>
</gene>
<dbReference type="Proteomes" id="UP000295192">
    <property type="component" value="Unassembled WGS sequence"/>
</dbReference>
<keyword evidence="5" id="KW-1133">Transmembrane helix</keyword>
<evidence type="ECO:0000256" key="4">
    <source>
        <dbReference type="ARBA" id="ARBA00022968"/>
    </source>
</evidence>
<keyword evidence="3" id="KW-0812">Transmembrane</keyword>
<accession>A0A484AYV1</accession>
<comment type="caution">
    <text evidence="8">The sequence shown here is derived from an EMBL/GenBank/DDBJ whole genome shotgun (WGS) entry which is preliminary data.</text>
</comment>
<dbReference type="GO" id="GO:0016263">
    <property type="term" value="F:glycoprotein-N-acetylgalactosamine 3-beta-galactosyltransferase activity"/>
    <property type="evidence" value="ECO:0007669"/>
    <property type="project" value="TreeGrafter"/>
</dbReference>
<evidence type="ECO:0000313" key="9">
    <source>
        <dbReference type="Proteomes" id="UP000295192"/>
    </source>
</evidence>
<dbReference type="STRING" id="7232.A0A484AYV1"/>
<evidence type="ECO:0000256" key="2">
    <source>
        <dbReference type="ARBA" id="ARBA00006462"/>
    </source>
</evidence>
<name>A0A484AYV1_DRONA</name>
<comment type="subcellular location">
    <subcellularLocation>
        <location evidence="1">Membrane</location>
        <topology evidence="1">Single-pass type II membrane protein</topology>
    </subcellularLocation>
</comment>
<feature type="compositionally biased region" description="Low complexity" evidence="7">
    <location>
        <begin position="229"/>
        <end position="238"/>
    </location>
</feature>
<evidence type="ECO:0000313" key="8">
    <source>
        <dbReference type="EMBL" id="TDG40791.1"/>
    </source>
</evidence>
<dbReference type="Gene3D" id="3.90.550.50">
    <property type="match status" value="1"/>
</dbReference>
<dbReference type="AlphaFoldDB" id="A0A484AYV1"/>
<dbReference type="OrthoDB" id="414175at2759"/>
<evidence type="ECO:0008006" key="10">
    <source>
        <dbReference type="Google" id="ProtNLM"/>
    </source>
</evidence>
<feature type="region of interest" description="Disordered" evidence="7">
    <location>
        <begin position="224"/>
        <end position="259"/>
    </location>
</feature>
<evidence type="ECO:0000256" key="6">
    <source>
        <dbReference type="ARBA" id="ARBA00023136"/>
    </source>
</evidence>
<evidence type="ECO:0000256" key="7">
    <source>
        <dbReference type="SAM" id="MobiDB-lite"/>
    </source>
</evidence>
<sequence length="259" mass="30430">MNQFPWLINPTSVLVLNELKSYVFVENMRHMLYPYSPDMPIYFGYNFKLFYSPFGNASYMSGGSGYVLSREALRIFVHGLNDSSKCRQEDNHAEDVEMGVCLYNLGVLAGDSRDSTLRNRFFPMAPYTLLMSKYNGLDFWLFRYAYYNPRACRNCLSDYPVAFHYVSPEDLYVYDYFCYELELYERPQVQERLPEKILPGQLYIPPSDNSCSCSCNPSAFRLVGPLSGQQEPEQQIQWEQDEQERQQEQEEQCEQEEQL</sequence>
<dbReference type="PANTHER" id="PTHR23033:SF14">
    <property type="entry name" value="GLYCOPROTEIN-N-ACETYLGALACTOSAMINE 3-BETA-GALACTOSYLTRANSFERASE 1-RELATED"/>
    <property type="match status" value="1"/>
</dbReference>
<comment type="similarity">
    <text evidence="2">Belongs to the glycosyltransferase 31 family. Beta3-Gal-T subfamily.</text>
</comment>
<proteinExistence type="inferred from homology"/>
<evidence type="ECO:0000256" key="1">
    <source>
        <dbReference type="ARBA" id="ARBA00004606"/>
    </source>
</evidence>
<dbReference type="EMBL" id="LSRL02000482">
    <property type="protein sequence ID" value="TDG40791.1"/>
    <property type="molecule type" value="Genomic_DNA"/>
</dbReference>
<dbReference type="PANTHER" id="PTHR23033">
    <property type="entry name" value="BETA1,3-GALACTOSYLTRANSFERASE"/>
    <property type="match status" value="1"/>
</dbReference>
<keyword evidence="6" id="KW-0472">Membrane</keyword>
<evidence type="ECO:0000256" key="3">
    <source>
        <dbReference type="ARBA" id="ARBA00022692"/>
    </source>
</evidence>